<dbReference type="Gene3D" id="3.90.1640.10">
    <property type="entry name" value="inorganic pyrophosphatase (n-terminal core)"/>
    <property type="match status" value="1"/>
</dbReference>
<evidence type="ECO:0000259" key="8">
    <source>
        <dbReference type="SMART" id="SM01131"/>
    </source>
</evidence>
<evidence type="ECO:0000256" key="4">
    <source>
        <dbReference type="ARBA" id="ARBA00022801"/>
    </source>
</evidence>
<dbReference type="FunFam" id="3.90.1640.10:FF:000001">
    <property type="entry name" value="Probable manganese-dependent inorganic pyrophosphatase"/>
    <property type="match status" value="1"/>
</dbReference>
<reference evidence="9 10" key="1">
    <citation type="journal article" date="2023" name="Microbiol. Spectr.">
        <title>Symbiosis of Carpenter Bees with Uncharacterized Lactic Acid Bacteria Showing NAD Auxotrophy.</title>
        <authorList>
            <person name="Kawasaki S."/>
            <person name="Ozawa K."/>
            <person name="Mori T."/>
            <person name="Yamamoto A."/>
            <person name="Ito M."/>
            <person name="Ohkuma M."/>
            <person name="Sakamoto M."/>
            <person name="Matsutani M."/>
        </authorList>
    </citation>
    <scope>NUCLEOTIDE SEQUENCE [LARGE SCALE GENOMIC DNA]</scope>
    <source>
        <strain evidence="9 10">KimC2</strain>
    </source>
</reference>
<dbReference type="GO" id="GO:0046872">
    <property type="term" value="F:metal ion binding"/>
    <property type="evidence" value="ECO:0007669"/>
    <property type="project" value="UniProtKB-KW"/>
</dbReference>
<evidence type="ECO:0000256" key="3">
    <source>
        <dbReference type="ARBA" id="ARBA00022723"/>
    </source>
</evidence>
<keyword evidence="4" id="KW-0378">Hydrolase</keyword>
<evidence type="ECO:0000256" key="5">
    <source>
        <dbReference type="ARBA" id="ARBA00023211"/>
    </source>
</evidence>
<dbReference type="InterPro" id="IPR038222">
    <property type="entry name" value="DHHA2_dom_sf"/>
</dbReference>
<keyword evidence="10" id="KW-1185">Reference proteome</keyword>
<evidence type="ECO:0000313" key="10">
    <source>
        <dbReference type="Proteomes" id="UP001321804"/>
    </source>
</evidence>
<evidence type="ECO:0000313" key="9">
    <source>
        <dbReference type="EMBL" id="BDR56359.1"/>
    </source>
</evidence>
<dbReference type="KEGG" id="xak:KIMC2_09210"/>
<evidence type="ECO:0000256" key="1">
    <source>
        <dbReference type="ARBA" id="ARBA00001936"/>
    </source>
</evidence>
<organism evidence="9 10">
    <name type="scientific">Xylocopilactobacillus apis</name>
    <dbReference type="NCBI Taxonomy" id="2932183"/>
    <lineage>
        <taxon>Bacteria</taxon>
        <taxon>Bacillati</taxon>
        <taxon>Bacillota</taxon>
        <taxon>Bacilli</taxon>
        <taxon>Lactobacillales</taxon>
        <taxon>Lactobacillaceae</taxon>
        <taxon>Xylocopilactobacillus</taxon>
    </lineage>
</organism>
<dbReference type="GO" id="GO:0005737">
    <property type="term" value="C:cytoplasm"/>
    <property type="evidence" value="ECO:0007669"/>
    <property type="project" value="InterPro"/>
</dbReference>
<dbReference type="SUPFAM" id="SSF64182">
    <property type="entry name" value="DHH phosphoesterases"/>
    <property type="match status" value="1"/>
</dbReference>
<sequence length="305" mass="33883">MEKELVFGHKNPDTDAIGAAIAAADYFKHQGIDTEAVILGEPNEETKFALNYFNLDVPRIIEKADTEKVILVDHNEAEQSVSNIEDLTVTHVIDHHKINFKTDLPLFYHAEPVGCTSTMLYRFYEKDQVEIPKSIAGIMLSAIISDTLLLKSPTTTDKDRRSLEKLAAIAGVDDYEKYGMEMLKAGTNLSGRTNHDIIDGDAKSFEMGGKKFKIGQVNTVDVDEVIHLPGLKDDVKKELEKEGFDDILLVITNILDSNSKGIFFGSDSSAVEKAFNAKLKNQIIDLPGVVSRKKQIVPNLTKEME</sequence>
<dbReference type="Pfam" id="PF02833">
    <property type="entry name" value="DHHA2"/>
    <property type="match status" value="1"/>
</dbReference>
<dbReference type="PANTHER" id="PTHR47618">
    <property type="entry name" value="BIFUNCTIONAL OLIGORIBONUCLEASE AND PAP PHOSPHATASE NRNA"/>
    <property type="match status" value="1"/>
</dbReference>
<dbReference type="PANTHER" id="PTHR47618:SF1">
    <property type="entry name" value="BIFUNCTIONAL OLIGORIBONUCLEASE AND PAP PHOSPHATASE NRNA"/>
    <property type="match status" value="1"/>
</dbReference>
<dbReference type="SMART" id="SM01131">
    <property type="entry name" value="DHHA2"/>
    <property type="match status" value="1"/>
</dbReference>
<comment type="catalytic activity">
    <reaction evidence="7">
        <text>diphosphate + H2O = 2 phosphate + H(+)</text>
        <dbReference type="Rhea" id="RHEA:24576"/>
        <dbReference type="ChEBI" id="CHEBI:15377"/>
        <dbReference type="ChEBI" id="CHEBI:15378"/>
        <dbReference type="ChEBI" id="CHEBI:33019"/>
        <dbReference type="ChEBI" id="CHEBI:43474"/>
        <dbReference type="EC" id="3.6.1.1"/>
    </reaction>
</comment>
<dbReference type="Proteomes" id="UP001321804">
    <property type="component" value="Chromosome"/>
</dbReference>
<dbReference type="EMBL" id="AP026801">
    <property type="protein sequence ID" value="BDR56359.1"/>
    <property type="molecule type" value="Genomic_DNA"/>
</dbReference>
<protein>
    <recommendedName>
        <fullName evidence="2">inorganic diphosphatase</fullName>
        <ecNumber evidence="2">3.6.1.1</ecNumber>
    </recommendedName>
    <alternativeName>
        <fullName evidence="6">Pyrophosphate phospho-hydrolase</fullName>
    </alternativeName>
</protein>
<dbReference type="InterPro" id="IPR038763">
    <property type="entry name" value="DHH_sf"/>
</dbReference>
<dbReference type="GO" id="GO:0004427">
    <property type="term" value="F:inorganic diphosphate phosphatase activity"/>
    <property type="evidence" value="ECO:0007669"/>
    <property type="project" value="UniProtKB-EC"/>
</dbReference>
<accession>A0AAU9DLB1</accession>
<comment type="cofactor">
    <cofactor evidence="1">
        <name>Mn(2+)</name>
        <dbReference type="ChEBI" id="CHEBI:29035"/>
    </cofactor>
</comment>
<dbReference type="NCBIfam" id="NF003877">
    <property type="entry name" value="PRK05427.1"/>
    <property type="match status" value="1"/>
</dbReference>
<dbReference type="InterPro" id="IPR004097">
    <property type="entry name" value="DHHA2"/>
</dbReference>
<gene>
    <name evidence="9" type="primary">ppa</name>
    <name evidence="9" type="ORF">KIMC2_09210</name>
</gene>
<keyword evidence="3" id="KW-0479">Metal-binding</keyword>
<keyword evidence="5" id="KW-0464">Manganese</keyword>
<dbReference type="Gene3D" id="3.10.310.20">
    <property type="entry name" value="DHHA2 domain"/>
    <property type="match status" value="1"/>
</dbReference>
<evidence type="ECO:0000256" key="6">
    <source>
        <dbReference type="ARBA" id="ARBA00032535"/>
    </source>
</evidence>
<dbReference type="Pfam" id="PF01368">
    <property type="entry name" value="DHH"/>
    <property type="match status" value="1"/>
</dbReference>
<feature type="domain" description="DHHA2" evidence="8">
    <location>
        <begin position="179"/>
        <end position="304"/>
    </location>
</feature>
<dbReference type="EC" id="3.6.1.1" evidence="2"/>
<dbReference type="RefSeq" id="WP_317698278.1">
    <property type="nucleotide sequence ID" value="NZ_AP026801.1"/>
</dbReference>
<evidence type="ECO:0000256" key="2">
    <source>
        <dbReference type="ARBA" id="ARBA00012146"/>
    </source>
</evidence>
<dbReference type="InterPro" id="IPR001667">
    <property type="entry name" value="DDH_dom"/>
</dbReference>
<dbReference type="InterPro" id="IPR051319">
    <property type="entry name" value="Oligoribo/pAp-PDE_c-di-AMP_PDE"/>
</dbReference>
<proteinExistence type="predicted"/>
<evidence type="ECO:0000256" key="7">
    <source>
        <dbReference type="ARBA" id="ARBA00047820"/>
    </source>
</evidence>
<name>A0AAU9DLB1_9LACO</name>
<dbReference type="AlphaFoldDB" id="A0AAU9DLB1"/>